<keyword evidence="7" id="KW-0378">Hydrolase</keyword>
<keyword evidence="5" id="KW-0645">Protease</keyword>
<dbReference type="InParanoid" id="G0MEK4"/>
<dbReference type="PANTHER" id="PTHR45840">
    <property type="entry name" value="RHOMBOID-RELATED PROTEIN"/>
    <property type="match status" value="1"/>
</dbReference>
<feature type="active site" description="Nucleophile" evidence="12">
    <location>
        <position position="233"/>
    </location>
</feature>
<dbReference type="GO" id="GO:0040026">
    <property type="term" value="P:positive regulation of vulval development"/>
    <property type="evidence" value="ECO:0007669"/>
    <property type="project" value="EnsemblMetazoa"/>
</dbReference>
<dbReference type="FunCoup" id="G0MEK4">
    <property type="interactions" value="722"/>
</dbReference>
<feature type="transmembrane region" description="Helical" evidence="13">
    <location>
        <begin position="292"/>
        <end position="312"/>
    </location>
</feature>
<dbReference type="eggNOG" id="KOG2289">
    <property type="taxonomic scope" value="Eukaryota"/>
</dbReference>
<evidence type="ECO:0000313" key="15">
    <source>
        <dbReference type="EMBL" id="EGT52025.1"/>
    </source>
</evidence>
<evidence type="ECO:0000256" key="6">
    <source>
        <dbReference type="ARBA" id="ARBA00022692"/>
    </source>
</evidence>
<feature type="transmembrane region" description="Helical" evidence="13">
    <location>
        <begin position="112"/>
        <end position="129"/>
    </location>
</feature>
<dbReference type="GO" id="GO:0004252">
    <property type="term" value="F:serine-type endopeptidase activity"/>
    <property type="evidence" value="ECO:0007669"/>
    <property type="project" value="UniProtKB-UniRule"/>
</dbReference>
<dbReference type="InterPro" id="IPR035952">
    <property type="entry name" value="Rhomboid-like_sf"/>
</dbReference>
<protein>
    <recommendedName>
        <fullName evidence="4">rhomboid protease</fullName>
        <ecNumber evidence="4">3.4.21.105</ecNumber>
    </recommendedName>
</protein>
<evidence type="ECO:0000256" key="3">
    <source>
        <dbReference type="ARBA" id="ARBA00009045"/>
    </source>
</evidence>
<dbReference type="GO" id="GO:0006508">
    <property type="term" value="P:proteolysis"/>
    <property type="evidence" value="ECO:0007669"/>
    <property type="project" value="UniProtKB-KW"/>
</dbReference>
<dbReference type="PIRSF" id="PIRSF037470">
    <property type="entry name" value="Rhomboid"/>
    <property type="match status" value="1"/>
</dbReference>
<evidence type="ECO:0000256" key="13">
    <source>
        <dbReference type="SAM" id="Phobius"/>
    </source>
</evidence>
<dbReference type="OMA" id="ELVHKMW"/>
<evidence type="ECO:0000256" key="1">
    <source>
        <dbReference type="ARBA" id="ARBA00000156"/>
    </source>
</evidence>
<feature type="transmembrane region" description="Helical" evidence="13">
    <location>
        <begin position="319"/>
        <end position="341"/>
    </location>
</feature>
<dbReference type="Pfam" id="PF01694">
    <property type="entry name" value="Rhomboid"/>
    <property type="match status" value="1"/>
</dbReference>
<dbReference type="STRING" id="135651.G0MEK4"/>
<keyword evidence="6 13" id="KW-0812">Transmembrane</keyword>
<feature type="transmembrane region" description="Helical" evidence="13">
    <location>
        <begin position="261"/>
        <end position="280"/>
    </location>
</feature>
<evidence type="ECO:0000256" key="4">
    <source>
        <dbReference type="ARBA" id="ARBA00013039"/>
    </source>
</evidence>
<feature type="transmembrane region" description="Helical" evidence="13">
    <location>
        <begin position="206"/>
        <end position="223"/>
    </location>
</feature>
<name>G0MEK4_CAEBE</name>
<dbReference type="Proteomes" id="UP000008068">
    <property type="component" value="Unassembled WGS sequence"/>
</dbReference>
<evidence type="ECO:0000313" key="16">
    <source>
        <dbReference type="Proteomes" id="UP000008068"/>
    </source>
</evidence>
<dbReference type="InterPro" id="IPR022764">
    <property type="entry name" value="Peptidase_S54_rhomboid_dom"/>
</dbReference>
<dbReference type="Gene3D" id="1.20.1540.10">
    <property type="entry name" value="Rhomboid-like"/>
    <property type="match status" value="1"/>
</dbReference>
<accession>G0MEK4</accession>
<dbReference type="MEROPS" id="S54.013"/>
<keyword evidence="10 13" id="KW-0472">Membrane</keyword>
<keyword evidence="8" id="KW-0720">Serine protease</keyword>
<dbReference type="AlphaFoldDB" id="G0MEK4"/>
<keyword evidence="9 13" id="KW-1133">Transmembrane helix</keyword>
<dbReference type="EC" id="3.4.21.105" evidence="4"/>
<sequence>MFSSEGKYRKTYRHQFNQLRSGDETEIPMSTLASRIETRKIPLSDGQIEAIREAPDELVDVDGFQRIVTSKAAQRSTIKRLMYDVADPIMSKSQKIEVHSYIDSYSWCPPPIFMLLITLIQVGIFLFYWESDGRKSIWTDCAGCFKHHNHTEPGIFIFAPKLRGEAWRFTSYMFLHAGLNHLLGNVIIQLLVGIPLEVAHKIWRIGPIYILAVTSGALLQYAIDPNSLLVGASAGVYALIFAHVANVILNWHEMPFRWIRVLILFVFIFFDFGGAIYRRFYADQCDSVSHLAHIAGAVTGIFFGYVVLYNVVEHRIETIVRYICLVLYALFFAITIVFVIVRQPYSKNLWNDDKCT</sequence>
<evidence type="ECO:0000256" key="12">
    <source>
        <dbReference type="PIRSR" id="PIRSR037470-50"/>
    </source>
</evidence>
<dbReference type="FunFam" id="1.20.1540.10:FF:000007">
    <property type="entry name" value="Rhomboid like 2"/>
    <property type="match status" value="1"/>
</dbReference>
<feature type="active site" evidence="12">
    <location>
        <position position="293"/>
    </location>
</feature>
<evidence type="ECO:0000256" key="9">
    <source>
        <dbReference type="ARBA" id="ARBA00022989"/>
    </source>
</evidence>
<evidence type="ECO:0000256" key="5">
    <source>
        <dbReference type="ARBA" id="ARBA00022670"/>
    </source>
</evidence>
<dbReference type="GO" id="GO:0016020">
    <property type="term" value="C:membrane"/>
    <property type="evidence" value="ECO:0007669"/>
    <property type="project" value="UniProtKB-SubCell"/>
</dbReference>
<comment type="similarity">
    <text evidence="3 11">Belongs to the peptidase S54 family.</text>
</comment>
<dbReference type="InterPro" id="IPR051739">
    <property type="entry name" value="Rhomboid_IM_Serine_Proteases"/>
</dbReference>
<evidence type="ECO:0000259" key="14">
    <source>
        <dbReference type="Pfam" id="PF01694"/>
    </source>
</evidence>
<evidence type="ECO:0000256" key="10">
    <source>
        <dbReference type="ARBA" id="ARBA00023136"/>
    </source>
</evidence>
<feature type="transmembrane region" description="Helical" evidence="13">
    <location>
        <begin position="229"/>
        <end position="249"/>
    </location>
</feature>
<reference evidence="16" key="1">
    <citation type="submission" date="2011-07" db="EMBL/GenBank/DDBJ databases">
        <authorList>
            <consortium name="Caenorhabditis brenneri Sequencing and Analysis Consortium"/>
            <person name="Wilson R.K."/>
        </authorList>
    </citation>
    <scope>NUCLEOTIDE SEQUENCE [LARGE SCALE GENOMIC DNA]</scope>
    <source>
        <strain evidence="16">PB2801</strain>
    </source>
</reference>
<evidence type="ECO:0000256" key="8">
    <source>
        <dbReference type="ARBA" id="ARBA00022825"/>
    </source>
</evidence>
<dbReference type="HOGENOM" id="CLU_048023_1_0_1"/>
<gene>
    <name evidence="15" type="primary">Cbn-rom-1</name>
    <name evidence="15" type="ORF">CAEBREN_19420</name>
</gene>
<comment type="subcellular location">
    <subcellularLocation>
        <location evidence="2">Membrane</location>
        <topology evidence="2">Multi-pass membrane protein</topology>
    </subcellularLocation>
</comment>
<dbReference type="EMBL" id="GL379791">
    <property type="protein sequence ID" value="EGT52025.1"/>
    <property type="molecule type" value="Genomic_DNA"/>
</dbReference>
<comment type="catalytic activity">
    <reaction evidence="1">
        <text>Cleaves type-1 transmembrane domains using a catalytic dyad composed of serine and histidine that are contributed by different transmembrane domains.</text>
        <dbReference type="EC" id="3.4.21.105"/>
    </reaction>
</comment>
<dbReference type="SUPFAM" id="SSF144091">
    <property type="entry name" value="Rhomboid-like"/>
    <property type="match status" value="1"/>
</dbReference>
<dbReference type="PANTHER" id="PTHR45840:SF2">
    <property type="entry name" value="PROTEIN RHOMBOID-RELATED"/>
    <property type="match status" value="1"/>
</dbReference>
<evidence type="ECO:0000256" key="2">
    <source>
        <dbReference type="ARBA" id="ARBA00004141"/>
    </source>
</evidence>
<dbReference type="OrthoDB" id="418595at2759"/>
<proteinExistence type="inferred from homology"/>
<feature type="transmembrane region" description="Helical" evidence="13">
    <location>
        <begin position="172"/>
        <end position="194"/>
    </location>
</feature>
<keyword evidence="16" id="KW-1185">Reference proteome</keyword>
<feature type="domain" description="Peptidase S54 rhomboid" evidence="14">
    <location>
        <begin position="164"/>
        <end position="309"/>
    </location>
</feature>
<organism evidence="16">
    <name type="scientific">Caenorhabditis brenneri</name>
    <name type="common">Nematode worm</name>
    <dbReference type="NCBI Taxonomy" id="135651"/>
    <lineage>
        <taxon>Eukaryota</taxon>
        <taxon>Metazoa</taxon>
        <taxon>Ecdysozoa</taxon>
        <taxon>Nematoda</taxon>
        <taxon>Chromadorea</taxon>
        <taxon>Rhabditida</taxon>
        <taxon>Rhabditina</taxon>
        <taxon>Rhabditomorpha</taxon>
        <taxon>Rhabditoidea</taxon>
        <taxon>Rhabditidae</taxon>
        <taxon>Peloderinae</taxon>
        <taxon>Caenorhabditis</taxon>
    </lineage>
</organism>
<dbReference type="InterPro" id="IPR017213">
    <property type="entry name" value="Peptidase_S54_rhomboid_met"/>
</dbReference>
<evidence type="ECO:0000256" key="11">
    <source>
        <dbReference type="PIRNR" id="PIRNR037470"/>
    </source>
</evidence>
<evidence type="ECO:0000256" key="7">
    <source>
        <dbReference type="ARBA" id="ARBA00022801"/>
    </source>
</evidence>